<protein>
    <submittedName>
        <fullName evidence="6">Transcriptional regulator, LysR family</fullName>
    </submittedName>
</protein>
<evidence type="ECO:0000313" key="7">
    <source>
        <dbReference type="Proteomes" id="UP000000361"/>
    </source>
</evidence>
<dbReference type="PROSITE" id="PS50931">
    <property type="entry name" value="HTH_LYSR"/>
    <property type="match status" value="1"/>
</dbReference>
<organism evidence="6 7">
    <name type="scientific">Paracoccus denitrificans (strain Pd 1222)</name>
    <dbReference type="NCBI Taxonomy" id="318586"/>
    <lineage>
        <taxon>Bacteria</taxon>
        <taxon>Pseudomonadati</taxon>
        <taxon>Pseudomonadota</taxon>
        <taxon>Alphaproteobacteria</taxon>
        <taxon>Rhodobacterales</taxon>
        <taxon>Paracoccaceae</taxon>
        <taxon>Paracoccus</taxon>
    </lineage>
</organism>
<dbReference type="GO" id="GO:0043565">
    <property type="term" value="F:sequence-specific DNA binding"/>
    <property type="evidence" value="ECO:0007669"/>
    <property type="project" value="TreeGrafter"/>
</dbReference>
<dbReference type="eggNOG" id="COG0583">
    <property type="taxonomic scope" value="Bacteria"/>
</dbReference>
<dbReference type="Gene3D" id="1.10.10.10">
    <property type="entry name" value="Winged helix-like DNA-binding domain superfamily/Winged helix DNA-binding domain"/>
    <property type="match status" value="1"/>
</dbReference>
<gene>
    <name evidence="6" type="ordered locus">Pden_4952</name>
</gene>
<dbReference type="EnsemblBacteria" id="ABL73012">
    <property type="protein sequence ID" value="ABL73012"/>
    <property type="gene ID" value="Pden_4952"/>
</dbReference>
<dbReference type="GeneID" id="93454374"/>
<dbReference type="OrthoDB" id="9804958at2"/>
<dbReference type="KEGG" id="pde:Pden_4952"/>
<reference evidence="7" key="1">
    <citation type="submission" date="2006-12" db="EMBL/GenBank/DDBJ databases">
        <title>Complete sequence of plasmid 1 of Paracoccus denitrificans PD1222.</title>
        <authorList>
            <person name="Copeland A."/>
            <person name="Lucas S."/>
            <person name="Lapidus A."/>
            <person name="Barry K."/>
            <person name="Detter J.C."/>
            <person name="Glavina del Rio T."/>
            <person name="Hammon N."/>
            <person name="Israni S."/>
            <person name="Dalin E."/>
            <person name="Tice H."/>
            <person name="Pitluck S."/>
            <person name="Munk A.C."/>
            <person name="Brettin T."/>
            <person name="Bruce D."/>
            <person name="Han C."/>
            <person name="Tapia R."/>
            <person name="Gilna P."/>
            <person name="Schmutz J."/>
            <person name="Larimer F."/>
            <person name="Land M."/>
            <person name="Hauser L."/>
            <person name="Kyrpides N."/>
            <person name="Lykidis A."/>
            <person name="Spiro S."/>
            <person name="Richardson D.J."/>
            <person name="Moir J.W.B."/>
            <person name="Ferguson S.J."/>
            <person name="van Spanning R.J.M."/>
            <person name="Richardson P."/>
        </authorList>
    </citation>
    <scope>NUCLEOTIDE SEQUENCE [LARGE SCALE GENOMIC DNA]</scope>
    <source>
        <strain evidence="7">Pd 1222</strain>
        <plasmid evidence="7">pPD1222</plasmid>
    </source>
</reference>
<dbReference type="EMBL" id="CP000491">
    <property type="protein sequence ID" value="ABL73012.1"/>
    <property type="molecule type" value="Genomic_DNA"/>
</dbReference>
<evidence type="ECO:0000256" key="4">
    <source>
        <dbReference type="ARBA" id="ARBA00023163"/>
    </source>
</evidence>
<dbReference type="GO" id="GO:0006351">
    <property type="term" value="P:DNA-templated transcription"/>
    <property type="evidence" value="ECO:0007669"/>
    <property type="project" value="TreeGrafter"/>
</dbReference>
<dbReference type="InterPro" id="IPR036388">
    <property type="entry name" value="WH-like_DNA-bd_sf"/>
</dbReference>
<evidence type="ECO:0000259" key="5">
    <source>
        <dbReference type="PROSITE" id="PS50931"/>
    </source>
</evidence>
<dbReference type="GO" id="GO:0003700">
    <property type="term" value="F:DNA-binding transcription factor activity"/>
    <property type="evidence" value="ECO:0007669"/>
    <property type="project" value="InterPro"/>
</dbReference>
<dbReference type="InterPro" id="IPR005119">
    <property type="entry name" value="LysR_subst-bd"/>
</dbReference>
<dbReference type="InterPro" id="IPR000847">
    <property type="entry name" value="LysR_HTH_N"/>
</dbReference>
<proteinExistence type="inferred from homology"/>
<dbReference type="RefSeq" id="WP_011751170.1">
    <property type="nucleotide sequence ID" value="NC_008688.1"/>
</dbReference>
<dbReference type="Gene3D" id="3.40.190.10">
    <property type="entry name" value="Periplasmic binding protein-like II"/>
    <property type="match status" value="2"/>
</dbReference>
<dbReference type="Pfam" id="PF00126">
    <property type="entry name" value="HTH_1"/>
    <property type="match status" value="1"/>
</dbReference>
<evidence type="ECO:0000256" key="1">
    <source>
        <dbReference type="ARBA" id="ARBA00009437"/>
    </source>
</evidence>
<dbReference type="PANTHER" id="PTHR30537">
    <property type="entry name" value="HTH-TYPE TRANSCRIPTIONAL REGULATOR"/>
    <property type="match status" value="1"/>
</dbReference>
<geneLocation type="plasmid" evidence="7">
    <name>pPD1222</name>
</geneLocation>
<dbReference type="PRINTS" id="PR00039">
    <property type="entry name" value="HTHLYSR"/>
</dbReference>
<dbReference type="PANTHER" id="PTHR30537:SF74">
    <property type="entry name" value="HTH-TYPE TRANSCRIPTIONAL REGULATOR TRPI"/>
    <property type="match status" value="1"/>
</dbReference>
<dbReference type="Proteomes" id="UP000000361">
    <property type="component" value="Chromosome 1"/>
</dbReference>
<sequence length="319" mass="34323">MTSFSRLIPSGRKLLVFEAAARTGSFTAAAREFNLTQPSVSRSIAQLEDSLGMALFERGPAGLALTPEGRELHAVVHGSLERIGAVIRSLQERRKTARPVVTLSLSSSFAMHWLVPRLAAFQASFPGVDLRFDLAAGVLRGIPDNVDLATRILPDQGLDCPAWDFAPEIILPVCSPAYLRRHGRLDPDGDGRGHVFLHLTDHDMAAWGRVWGGVSDRAAGGGSWLEFSDYAVILQAAMNGEGIALGWVSVIADALVRGVLVSASDCVIRTGKQHQLVRPKGRPASRVVDEIRAWMTAEMGRSLAALAQILPDFPKAPPG</sequence>
<keyword evidence="7" id="KW-1185">Reference proteome</keyword>
<keyword evidence="4" id="KW-0804">Transcription</keyword>
<dbReference type="SUPFAM" id="SSF53850">
    <property type="entry name" value="Periplasmic binding protein-like II"/>
    <property type="match status" value="1"/>
</dbReference>
<keyword evidence="3" id="KW-0238">DNA-binding</keyword>
<feature type="domain" description="HTH lysR-type" evidence="5">
    <location>
        <begin position="12"/>
        <end position="66"/>
    </location>
</feature>
<evidence type="ECO:0000256" key="3">
    <source>
        <dbReference type="ARBA" id="ARBA00023125"/>
    </source>
</evidence>
<comment type="similarity">
    <text evidence="1">Belongs to the LysR transcriptional regulatory family.</text>
</comment>
<dbReference type="Pfam" id="PF03466">
    <property type="entry name" value="LysR_substrate"/>
    <property type="match status" value="1"/>
</dbReference>
<keyword evidence="2" id="KW-0805">Transcription regulation</keyword>
<accession>A1BBW8</accession>
<dbReference type="HOGENOM" id="CLU_039613_37_0_5"/>
<evidence type="ECO:0000256" key="2">
    <source>
        <dbReference type="ARBA" id="ARBA00023015"/>
    </source>
</evidence>
<dbReference type="AlphaFoldDB" id="A1BBW8"/>
<keyword evidence="6" id="KW-0614">Plasmid</keyword>
<evidence type="ECO:0000313" key="6">
    <source>
        <dbReference type="EMBL" id="ABL73012.1"/>
    </source>
</evidence>
<dbReference type="SUPFAM" id="SSF46785">
    <property type="entry name" value="Winged helix' DNA-binding domain"/>
    <property type="match status" value="1"/>
</dbReference>
<name>A1BBW8_PARDP</name>
<dbReference type="InterPro" id="IPR036390">
    <property type="entry name" value="WH_DNA-bd_sf"/>
</dbReference>
<dbReference type="InterPro" id="IPR058163">
    <property type="entry name" value="LysR-type_TF_proteobact-type"/>
</dbReference>